<dbReference type="Proteomes" id="UP000035425">
    <property type="component" value="Unassembled WGS sequence"/>
</dbReference>
<organism evidence="2 3">
    <name type="scientific">Protofrankia coriariae</name>
    <dbReference type="NCBI Taxonomy" id="1562887"/>
    <lineage>
        <taxon>Bacteria</taxon>
        <taxon>Bacillati</taxon>
        <taxon>Actinomycetota</taxon>
        <taxon>Actinomycetes</taxon>
        <taxon>Frankiales</taxon>
        <taxon>Frankiaceae</taxon>
        <taxon>Protofrankia</taxon>
    </lineage>
</organism>
<keyword evidence="3" id="KW-1185">Reference proteome</keyword>
<keyword evidence="1" id="KW-0472">Membrane</keyword>
<gene>
    <name evidence="2" type="ORF">FrCorBMG51_20665</name>
</gene>
<feature type="non-terminal residue" evidence="2">
    <location>
        <position position="371"/>
    </location>
</feature>
<dbReference type="EMBL" id="JWIO01000046">
    <property type="protein sequence ID" value="KLL10014.1"/>
    <property type="molecule type" value="Genomic_DNA"/>
</dbReference>
<sequence>MALPDLDNTFPGLGNPSLLGTPAGQLATAAELGGAIVKAGAGKAVEKVSDSTLSSLEDTLAKGLAWMVDTTSTWWVKAPSIRVQQPVAPGTDPASAPPIEVVATIRGWMWPIVITVALCGLTIQAARMALQHRPQPLLDIARGLLLVGLTTGIGVFVVQQSLDVGDAFSDWVLSTDGQQLAPTMKHVLGVDGENLAATGFVIVYCLIALVVSIVQAILMMFREASIPILTGMLVLAAAGGFLPSTRRWMPKIVGWLVAMVCYKPAAALVYGAAFSYLHSSQAGTDPVTADRDRFMGLTMMILSLVALPVLMRLFTWAAGETGGGSGGGALAGAAASAGVLAVTAGMASRSAGRSGGPAGEHAAYLAQTGPG</sequence>
<name>A0ABR5EZY2_9ACTN</name>
<feature type="transmembrane region" description="Helical" evidence="1">
    <location>
        <begin position="326"/>
        <end position="347"/>
    </location>
</feature>
<dbReference type="RefSeq" id="WP_047224681.1">
    <property type="nucleotide sequence ID" value="NZ_JWIO01000046.1"/>
</dbReference>
<proteinExistence type="predicted"/>
<comment type="caution">
    <text evidence="2">The sequence shown here is derived from an EMBL/GenBank/DDBJ whole genome shotgun (WGS) entry which is preliminary data.</text>
</comment>
<feature type="transmembrane region" description="Helical" evidence="1">
    <location>
        <begin position="294"/>
        <end position="314"/>
    </location>
</feature>
<feature type="transmembrane region" description="Helical" evidence="1">
    <location>
        <begin position="142"/>
        <end position="162"/>
    </location>
</feature>
<accession>A0ABR5EZY2</accession>
<reference evidence="2 3" key="1">
    <citation type="submission" date="2014-12" db="EMBL/GenBank/DDBJ databases">
        <title>Frankia sp. BMG5.1 draft genome.</title>
        <authorList>
            <person name="Gtari M."/>
            <person name="Ghodhbane-Gtari F."/>
            <person name="Nouioui I."/>
            <person name="Ktari A."/>
            <person name="Hezbri K."/>
            <person name="Mimouni W."/>
            <person name="Sbissi I."/>
            <person name="Ayari A."/>
            <person name="Yamanaka T."/>
            <person name="Normand P."/>
            <person name="Tisa L.S."/>
            <person name="Boudabous A."/>
        </authorList>
    </citation>
    <scope>NUCLEOTIDE SEQUENCE [LARGE SCALE GENOMIC DNA]</scope>
    <source>
        <strain evidence="2 3">BMG5.1</strain>
    </source>
</reference>
<evidence type="ECO:0008006" key="4">
    <source>
        <dbReference type="Google" id="ProtNLM"/>
    </source>
</evidence>
<feature type="transmembrane region" description="Helical" evidence="1">
    <location>
        <begin position="108"/>
        <end position="130"/>
    </location>
</feature>
<protein>
    <recommendedName>
        <fullName evidence="4">TrbL/VirB6 plasmid conjugal transfer protein</fullName>
    </recommendedName>
</protein>
<evidence type="ECO:0000313" key="2">
    <source>
        <dbReference type="EMBL" id="KLL10014.1"/>
    </source>
</evidence>
<feature type="transmembrane region" description="Helical" evidence="1">
    <location>
        <begin position="195"/>
        <end position="221"/>
    </location>
</feature>
<keyword evidence="1" id="KW-0812">Transmembrane</keyword>
<evidence type="ECO:0000313" key="3">
    <source>
        <dbReference type="Proteomes" id="UP000035425"/>
    </source>
</evidence>
<keyword evidence="1" id="KW-1133">Transmembrane helix</keyword>
<feature type="transmembrane region" description="Helical" evidence="1">
    <location>
        <begin position="228"/>
        <end position="246"/>
    </location>
</feature>
<feature type="transmembrane region" description="Helical" evidence="1">
    <location>
        <begin position="252"/>
        <end position="273"/>
    </location>
</feature>
<evidence type="ECO:0000256" key="1">
    <source>
        <dbReference type="SAM" id="Phobius"/>
    </source>
</evidence>